<keyword evidence="1 6" id="KW-0645">Protease</keyword>
<dbReference type="GO" id="GO:0006508">
    <property type="term" value="P:proteolysis"/>
    <property type="evidence" value="ECO:0007669"/>
    <property type="project" value="UniProtKB-KW"/>
</dbReference>
<keyword evidence="11" id="KW-1185">Reference proteome</keyword>
<dbReference type="Pfam" id="PF01435">
    <property type="entry name" value="Peptidase_M48"/>
    <property type="match status" value="1"/>
</dbReference>
<dbReference type="CDD" id="cd07326">
    <property type="entry name" value="M56_BlaR1_MecR1_like"/>
    <property type="match status" value="1"/>
</dbReference>
<evidence type="ECO:0000313" key="11">
    <source>
        <dbReference type="Proteomes" id="UP000234331"/>
    </source>
</evidence>
<keyword evidence="5 6" id="KW-0482">Metalloprotease</keyword>
<evidence type="ECO:0000256" key="7">
    <source>
        <dbReference type="SAM" id="MobiDB-lite"/>
    </source>
</evidence>
<evidence type="ECO:0000256" key="6">
    <source>
        <dbReference type="RuleBase" id="RU003983"/>
    </source>
</evidence>
<evidence type="ECO:0000313" key="10">
    <source>
        <dbReference type="EMBL" id="SNQ49423.1"/>
    </source>
</evidence>
<dbReference type="InterPro" id="IPR001915">
    <property type="entry name" value="Peptidase_M48"/>
</dbReference>
<evidence type="ECO:0000256" key="3">
    <source>
        <dbReference type="ARBA" id="ARBA00022801"/>
    </source>
</evidence>
<dbReference type="InterPro" id="IPR052173">
    <property type="entry name" value="Beta-lactam_resp_regulator"/>
</dbReference>
<sequence>MRYMVWVPLLMNLAVVCGAPALARRIPYRVRPGVLTGTAAVAAVGWLWSLALLATSLAERLPSLGHRLDLPVPGPGRTAELPPAAVGACASAVVAIAVVTLVVATVRLARELARAERLVRRLPAGRVHVVAGELPDACAIGGVTGSRIMITTGLVDCLDAAERAAVLAHEQAHLAGRHHWLRLVVACCAATDPLLRRLPQLVEAACERWADERAAQPAGQRTVLARALGKAALATLRASGTAPRAHASATGSATKPDSMPDSMPDRELAPGFGAGPTACGFDRGAVPERMAALLAGPPRATGSPAWLLMSTVVTALVLGSCVHASTDFLTLLRWY</sequence>
<dbReference type="PANTHER" id="PTHR34978">
    <property type="entry name" value="POSSIBLE SENSOR-TRANSDUCER PROTEIN BLAR"/>
    <property type="match status" value="1"/>
</dbReference>
<keyword evidence="3 6" id="KW-0378">Hydrolase</keyword>
<feature type="transmembrane region" description="Helical" evidence="8">
    <location>
        <begin position="84"/>
        <end position="109"/>
    </location>
</feature>
<dbReference type="AlphaFoldDB" id="A0A2I2KUT1"/>
<feature type="transmembrane region" description="Helical" evidence="8">
    <location>
        <begin position="35"/>
        <end position="58"/>
    </location>
</feature>
<feature type="transmembrane region" description="Helical" evidence="8">
    <location>
        <begin position="6"/>
        <end position="23"/>
    </location>
</feature>
<dbReference type="GO" id="GO:0004222">
    <property type="term" value="F:metalloendopeptidase activity"/>
    <property type="evidence" value="ECO:0007669"/>
    <property type="project" value="InterPro"/>
</dbReference>
<dbReference type="OrthoDB" id="3541294at2"/>
<dbReference type="Gene3D" id="3.30.2010.10">
    <property type="entry name" value="Metalloproteases ('zincins'), catalytic domain"/>
    <property type="match status" value="1"/>
</dbReference>
<feature type="transmembrane region" description="Helical" evidence="8">
    <location>
        <begin position="305"/>
        <end position="325"/>
    </location>
</feature>
<comment type="similarity">
    <text evidence="6">Belongs to the peptidase M48 family.</text>
</comment>
<feature type="domain" description="Peptidase M48" evidence="9">
    <location>
        <begin position="126"/>
        <end position="185"/>
    </location>
</feature>
<dbReference type="GO" id="GO:0046872">
    <property type="term" value="F:metal ion binding"/>
    <property type="evidence" value="ECO:0007669"/>
    <property type="project" value="UniProtKB-KW"/>
</dbReference>
<organism evidence="10 11">
    <name type="scientific">Frankia canadensis</name>
    <dbReference type="NCBI Taxonomy" id="1836972"/>
    <lineage>
        <taxon>Bacteria</taxon>
        <taxon>Bacillati</taxon>
        <taxon>Actinomycetota</taxon>
        <taxon>Actinomycetes</taxon>
        <taxon>Frankiales</taxon>
        <taxon>Frankiaceae</taxon>
        <taxon>Frankia</taxon>
    </lineage>
</organism>
<keyword evidence="2" id="KW-0479">Metal-binding</keyword>
<reference evidence="10 11" key="1">
    <citation type="submission" date="2017-06" db="EMBL/GenBank/DDBJ databases">
        <authorList>
            <person name="Kim H.J."/>
            <person name="Triplett B.A."/>
        </authorList>
    </citation>
    <scope>NUCLEOTIDE SEQUENCE [LARGE SCALE GENOMIC DNA]</scope>
    <source>
        <strain evidence="10">FRACA_ARgP5</strain>
    </source>
</reference>
<evidence type="ECO:0000256" key="4">
    <source>
        <dbReference type="ARBA" id="ARBA00022833"/>
    </source>
</evidence>
<evidence type="ECO:0000256" key="8">
    <source>
        <dbReference type="SAM" id="Phobius"/>
    </source>
</evidence>
<dbReference type="PANTHER" id="PTHR34978:SF3">
    <property type="entry name" value="SLR0241 PROTEIN"/>
    <property type="match status" value="1"/>
</dbReference>
<evidence type="ECO:0000256" key="1">
    <source>
        <dbReference type="ARBA" id="ARBA00022670"/>
    </source>
</evidence>
<proteinExistence type="inferred from homology"/>
<protein>
    <submittedName>
        <fullName evidence="10">Zn-dependent protease with chaperone function</fullName>
    </submittedName>
</protein>
<evidence type="ECO:0000259" key="9">
    <source>
        <dbReference type="Pfam" id="PF01435"/>
    </source>
</evidence>
<dbReference type="EMBL" id="FZMO01000257">
    <property type="protein sequence ID" value="SNQ49423.1"/>
    <property type="molecule type" value="Genomic_DNA"/>
</dbReference>
<gene>
    <name evidence="10" type="ORF">FRACA_330026</name>
</gene>
<feature type="region of interest" description="Disordered" evidence="7">
    <location>
        <begin position="242"/>
        <end position="269"/>
    </location>
</feature>
<evidence type="ECO:0000256" key="5">
    <source>
        <dbReference type="ARBA" id="ARBA00023049"/>
    </source>
</evidence>
<keyword evidence="8" id="KW-1133">Transmembrane helix</keyword>
<comment type="cofactor">
    <cofactor evidence="6">
        <name>Zn(2+)</name>
        <dbReference type="ChEBI" id="CHEBI:29105"/>
    </cofactor>
    <text evidence="6">Binds 1 zinc ion per subunit.</text>
</comment>
<keyword evidence="8" id="KW-0812">Transmembrane</keyword>
<evidence type="ECO:0000256" key="2">
    <source>
        <dbReference type="ARBA" id="ARBA00022723"/>
    </source>
</evidence>
<accession>A0A2I2KUT1</accession>
<keyword evidence="8" id="KW-0472">Membrane</keyword>
<dbReference type="Proteomes" id="UP000234331">
    <property type="component" value="Unassembled WGS sequence"/>
</dbReference>
<keyword evidence="4 6" id="KW-0862">Zinc</keyword>
<name>A0A2I2KUT1_9ACTN</name>